<evidence type="ECO:0000256" key="1">
    <source>
        <dbReference type="ARBA" id="ARBA00004651"/>
    </source>
</evidence>
<dbReference type="RefSeq" id="WP_290248568.1">
    <property type="nucleotide sequence ID" value="NZ_JAUFQT010000001.1"/>
</dbReference>
<evidence type="ECO:0000256" key="4">
    <source>
        <dbReference type="ARBA" id="ARBA00023136"/>
    </source>
</evidence>
<protein>
    <submittedName>
        <fullName evidence="7">CorA family divalent cation transporter</fullName>
    </submittedName>
</protein>
<keyword evidence="5" id="KW-0175">Coiled coil</keyword>
<dbReference type="PANTHER" id="PTHR46494">
    <property type="entry name" value="CORA FAMILY METAL ION TRANSPORTER (EUROFUNG)"/>
    <property type="match status" value="1"/>
</dbReference>
<dbReference type="Pfam" id="PF01544">
    <property type="entry name" value="CorA"/>
    <property type="match status" value="1"/>
</dbReference>
<gene>
    <name evidence="7" type="ORF">ACFFUR_07110</name>
</gene>
<dbReference type="Gene3D" id="1.20.58.340">
    <property type="entry name" value="Magnesium transport protein CorA, transmembrane region"/>
    <property type="match status" value="2"/>
</dbReference>
<keyword evidence="2 6" id="KW-0812">Transmembrane</keyword>
<evidence type="ECO:0000313" key="8">
    <source>
        <dbReference type="Proteomes" id="UP001589654"/>
    </source>
</evidence>
<dbReference type="InterPro" id="IPR002523">
    <property type="entry name" value="MgTranspt_CorA/ZnTranspt_ZntB"/>
</dbReference>
<keyword evidence="3 6" id="KW-1133">Transmembrane helix</keyword>
<name>A0ABV5J423_9BACT</name>
<evidence type="ECO:0000256" key="5">
    <source>
        <dbReference type="SAM" id="Coils"/>
    </source>
</evidence>
<dbReference type="SUPFAM" id="SSF144083">
    <property type="entry name" value="Magnesium transport protein CorA, transmembrane region"/>
    <property type="match status" value="1"/>
</dbReference>
<evidence type="ECO:0000256" key="2">
    <source>
        <dbReference type="ARBA" id="ARBA00022692"/>
    </source>
</evidence>
<organism evidence="7 8">
    <name type="scientific">Echinicola jeungdonensis</name>
    <dbReference type="NCBI Taxonomy" id="709343"/>
    <lineage>
        <taxon>Bacteria</taxon>
        <taxon>Pseudomonadati</taxon>
        <taxon>Bacteroidota</taxon>
        <taxon>Cytophagia</taxon>
        <taxon>Cytophagales</taxon>
        <taxon>Cyclobacteriaceae</taxon>
        <taxon>Echinicola</taxon>
    </lineage>
</organism>
<feature type="transmembrane region" description="Helical" evidence="6">
    <location>
        <begin position="60"/>
        <end position="79"/>
    </location>
</feature>
<dbReference type="Proteomes" id="UP001589654">
    <property type="component" value="Unassembled WGS sequence"/>
</dbReference>
<evidence type="ECO:0000256" key="3">
    <source>
        <dbReference type="ARBA" id="ARBA00022989"/>
    </source>
</evidence>
<proteinExistence type="predicted"/>
<accession>A0ABV5J423</accession>
<sequence>MEKIRTPLDQKKTLTFIKDIYENTIEILEELEIQRETMTNLAEIYMTQLSVKQNDVMKTLTIITTIFIPLTFIAGIYGMNFQFMPELQWKYGYWGVWLIFFLITLLILRYFKKGKWF</sequence>
<dbReference type="EMBL" id="JBHMEW010000051">
    <property type="protein sequence ID" value="MFB9211568.1"/>
    <property type="molecule type" value="Genomic_DNA"/>
</dbReference>
<comment type="caution">
    <text evidence="7">The sequence shown here is derived from an EMBL/GenBank/DDBJ whole genome shotgun (WGS) entry which is preliminary data.</text>
</comment>
<evidence type="ECO:0000256" key="6">
    <source>
        <dbReference type="SAM" id="Phobius"/>
    </source>
</evidence>
<comment type="subcellular location">
    <subcellularLocation>
        <location evidence="1">Cell membrane</location>
        <topology evidence="1">Multi-pass membrane protein</topology>
    </subcellularLocation>
</comment>
<reference evidence="7 8" key="1">
    <citation type="submission" date="2024-09" db="EMBL/GenBank/DDBJ databases">
        <authorList>
            <person name="Sun Q."/>
            <person name="Mori K."/>
        </authorList>
    </citation>
    <scope>NUCLEOTIDE SEQUENCE [LARGE SCALE GENOMIC DNA]</scope>
    <source>
        <strain evidence="7 8">CECT 7682</strain>
    </source>
</reference>
<feature type="coiled-coil region" evidence="5">
    <location>
        <begin position="21"/>
        <end position="48"/>
    </location>
</feature>
<dbReference type="InterPro" id="IPR045863">
    <property type="entry name" value="CorA_TM1_TM2"/>
</dbReference>
<feature type="transmembrane region" description="Helical" evidence="6">
    <location>
        <begin position="91"/>
        <end position="111"/>
    </location>
</feature>
<keyword evidence="4 6" id="KW-0472">Membrane</keyword>
<keyword evidence="8" id="KW-1185">Reference proteome</keyword>
<dbReference type="PANTHER" id="PTHR46494:SF1">
    <property type="entry name" value="CORA FAMILY METAL ION TRANSPORTER (EUROFUNG)"/>
    <property type="match status" value="1"/>
</dbReference>
<evidence type="ECO:0000313" key="7">
    <source>
        <dbReference type="EMBL" id="MFB9211568.1"/>
    </source>
</evidence>